<organism evidence="2 3">
    <name type="scientific">Lates calcarifer</name>
    <name type="common">Barramundi</name>
    <name type="synonym">Holocentrus calcarifer</name>
    <dbReference type="NCBI Taxonomy" id="8187"/>
    <lineage>
        <taxon>Eukaryota</taxon>
        <taxon>Metazoa</taxon>
        <taxon>Chordata</taxon>
        <taxon>Craniata</taxon>
        <taxon>Vertebrata</taxon>
        <taxon>Euteleostomi</taxon>
        <taxon>Actinopterygii</taxon>
        <taxon>Neopterygii</taxon>
        <taxon>Teleostei</taxon>
        <taxon>Neoteleostei</taxon>
        <taxon>Acanthomorphata</taxon>
        <taxon>Carangaria</taxon>
        <taxon>Carangaria incertae sedis</taxon>
        <taxon>Centropomidae</taxon>
        <taxon>Lates</taxon>
    </lineage>
</organism>
<sequence>MGNQNTCNPETSQTGDKKTEMEKELDEFLRYHLRFSHIMMLEHIMMMGPERMTLMKTLNQPLINCATEKCQDETVRQWLRQNSESDTFIKLKDMFHFLKKHIDEEEKKNHSDSVDITFLAHGSIRGSMIPASCLLPLSTITDVLLYSPWNCAIYAGAAYGIATGLMKPQHRVFLCGKKDHCQIPNEKHCPIKLPNHWNSMRRAGDQMIPNIMLSPLKPPKDSYWRSFEALTKTHGPPGRNRIIIPFIVPGETSVPFSVVTLALSLVLLSSRFKATVHLAACLSDGSVGQKFDRKYLEEQYVCTIDNTVMTASDDMFSRKFG</sequence>
<evidence type="ECO:0000256" key="1">
    <source>
        <dbReference type="SAM" id="MobiDB-lite"/>
    </source>
</evidence>
<dbReference type="Proteomes" id="UP000694890">
    <property type="component" value="Unplaced"/>
</dbReference>
<dbReference type="KEGG" id="lcf:108890348"/>
<dbReference type="RefSeq" id="XP_018542729.1">
    <property type="nucleotide sequence ID" value="XM_018687213.2"/>
</dbReference>
<protein>
    <submittedName>
        <fullName evidence="3">Uncharacterized protein LOC108890348</fullName>
    </submittedName>
</protein>
<reference evidence="3" key="1">
    <citation type="submission" date="2025-08" db="UniProtKB">
        <authorList>
            <consortium name="RefSeq"/>
        </authorList>
    </citation>
    <scope>IDENTIFICATION</scope>
    <source>
        <tissue evidence="3">Brain</tissue>
    </source>
</reference>
<dbReference type="GeneID" id="108890348"/>
<feature type="region of interest" description="Disordered" evidence="1">
    <location>
        <begin position="1"/>
        <end position="21"/>
    </location>
</feature>
<name>A0AAJ7VA05_LATCA</name>
<accession>A0AAJ7VA05</accession>
<dbReference type="AlphaFoldDB" id="A0AAJ7VA05"/>
<proteinExistence type="predicted"/>
<evidence type="ECO:0000313" key="2">
    <source>
        <dbReference type="Proteomes" id="UP000694890"/>
    </source>
</evidence>
<gene>
    <name evidence="3" type="primary">LOC108890348</name>
</gene>
<feature type="compositionally biased region" description="Polar residues" evidence="1">
    <location>
        <begin position="1"/>
        <end position="14"/>
    </location>
</feature>
<evidence type="ECO:0000313" key="3">
    <source>
        <dbReference type="RefSeq" id="XP_018542729.1"/>
    </source>
</evidence>